<organism evidence="8 9">
    <name type="scientific">Cardiocondyla obscurior</name>
    <dbReference type="NCBI Taxonomy" id="286306"/>
    <lineage>
        <taxon>Eukaryota</taxon>
        <taxon>Metazoa</taxon>
        <taxon>Ecdysozoa</taxon>
        <taxon>Arthropoda</taxon>
        <taxon>Hexapoda</taxon>
        <taxon>Insecta</taxon>
        <taxon>Pterygota</taxon>
        <taxon>Neoptera</taxon>
        <taxon>Endopterygota</taxon>
        <taxon>Hymenoptera</taxon>
        <taxon>Apocrita</taxon>
        <taxon>Aculeata</taxon>
        <taxon>Formicoidea</taxon>
        <taxon>Formicidae</taxon>
        <taxon>Myrmicinae</taxon>
        <taxon>Cardiocondyla</taxon>
    </lineage>
</organism>
<gene>
    <name evidence="8" type="ORF">PUN28_017578</name>
</gene>
<dbReference type="PANTHER" id="PTHR22948:SF76">
    <property type="entry name" value="FI20010P1-RELATED"/>
    <property type="match status" value="1"/>
</dbReference>
<dbReference type="InterPro" id="IPR041966">
    <property type="entry name" value="LOTUS-like"/>
</dbReference>
<dbReference type="Gene3D" id="2.30.30.140">
    <property type="match status" value="3"/>
</dbReference>
<feature type="region of interest" description="Disordered" evidence="5">
    <location>
        <begin position="245"/>
        <end position="264"/>
    </location>
</feature>
<evidence type="ECO:0000256" key="2">
    <source>
        <dbReference type="ARBA" id="ARBA00022490"/>
    </source>
</evidence>
<dbReference type="PANTHER" id="PTHR22948">
    <property type="entry name" value="TUDOR DOMAIN CONTAINING PROTEIN"/>
    <property type="match status" value="1"/>
</dbReference>
<evidence type="ECO:0000259" key="7">
    <source>
        <dbReference type="PROSITE" id="PS51644"/>
    </source>
</evidence>
<feature type="region of interest" description="Disordered" evidence="5">
    <location>
        <begin position="87"/>
        <end position="110"/>
    </location>
</feature>
<evidence type="ECO:0000313" key="8">
    <source>
        <dbReference type="EMBL" id="KAL0103402.1"/>
    </source>
</evidence>
<evidence type="ECO:0008006" key="10">
    <source>
        <dbReference type="Google" id="ProtNLM"/>
    </source>
</evidence>
<feature type="compositionally biased region" description="Polar residues" evidence="5">
    <location>
        <begin position="252"/>
        <end position="264"/>
    </location>
</feature>
<dbReference type="InterPro" id="IPR035437">
    <property type="entry name" value="SNase_OB-fold_sf"/>
</dbReference>
<feature type="domain" description="Tudor" evidence="6">
    <location>
        <begin position="935"/>
        <end position="994"/>
    </location>
</feature>
<evidence type="ECO:0000256" key="1">
    <source>
        <dbReference type="ARBA" id="ARBA00004496"/>
    </source>
</evidence>
<dbReference type="Pfam" id="PF00567">
    <property type="entry name" value="TUDOR"/>
    <property type="match status" value="3"/>
</dbReference>
<feature type="domain" description="HTH OST-type" evidence="7">
    <location>
        <begin position="3"/>
        <end position="74"/>
    </location>
</feature>
<dbReference type="Proteomes" id="UP001430953">
    <property type="component" value="Unassembled WGS sequence"/>
</dbReference>
<dbReference type="SUPFAM" id="SSF63748">
    <property type="entry name" value="Tudor/PWWP/MBT"/>
    <property type="match status" value="3"/>
</dbReference>
<evidence type="ECO:0000313" key="9">
    <source>
        <dbReference type="Proteomes" id="UP001430953"/>
    </source>
</evidence>
<keyword evidence="3" id="KW-0677">Repeat</keyword>
<sequence length="1087" mass="124308">MTSQNDVIKNLRSCLVSSKGGVKLDDLMRDYHTITGERLRFKDFGYSSIENFVRNIPDVTLIRKNGELYVEAAPSKNTAHLTKLVSRQKVKRQIRSQPQKRNPPRQMSSFSVNYNYVNNSLQPKRNNYVSSPHFFTTSSPGTSNLYTDFTRPRPLMETIVQHPLSRNPNPNLIQIIPPSSPTKRLKNGVTNINVTTMNQSHNYKAMHDLKGKVLNDNTTVSSVINQKPKTQKIELQHSKLNERLRPVPETSPLPNVNFNNDRTSAPVQRTNFNVSQISDLRKQLEIRANALNLPSPIYKLYSQKEKNSTKITIYASVKIGVHTFNTFPDEASSEEEAENIAARLALVNLAKESSSSEVTTADAELIKERIWNIITRHHGGVFMHLLPEFYNEQYNETLPDDWQTIIEKCRNINQEKGVGNYTILCCSSSNSKPSENNFASYENVSENTFPSNEKIQLSPIGPAVPDTLPVPTATIWQVFATYVVSTVEIWVRLGDVNDEFVDMTNEMTSHYYQINKSAPLEACVVDDFYAVFENDYWHRVQCTEFNNETKIATVFFIDEGYEGDYQSNVLYPLDKKFCSLPCQAVRLALQGLKDFRDCSEIVPDIENHLIVDQLFNVTVHGTDSDENGVYYIVTFYDTSKENEDVDINEVLFKKITHDMADALKIHKGKSMQLYITHIDDCGNIFAQVNSFAKTILSSEMSQMSLNSGIKVTNINFTKTYLVEYNSQWFRVKVIDIHNDHEITVSLIDVGRNIVIPRKNLFHINKLSMALRYLPAQAMQIFLNKIDPLMYNRKLVTRFRELVSDTDLLTADVVEISTSGVPIVDISKRIEPNNMLVLINSSLIYDDKLSRSNTEDKNNNKTKKRFERKSSSRAIESVIKLNPPKIPDIGQYFEVRVSLVAHPGHFIVQPLEDAQKLKELSIELQNYYKENNSLPLESIGEGKLYAGKFCDKWYRVYVTDIISNNDVSVYFCDYGNVMIIHRNDLQPLKNQFLKLPYQAIKAKLIGIEPVNRDWTVIDCLKFKELVFEKDFCSSIVESVFDDLSPVNGTMLGVRLIDVSTPEDIYIDDLLVEEKRAKYTRNFKNLSSS</sequence>
<dbReference type="InterPro" id="IPR050621">
    <property type="entry name" value="Tudor_domain_containing"/>
</dbReference>
<keyword evidence="4" id="KW-0744">Spermatogenesis</keyword>
<protein>
    <recommendedName>
        <fullName evidence="10">Tudor domain-containing protein 7</fullName>
    </recommendedName>
</protein>
<dbReference type="GO" id="GO:0005737">
    <property type="term" value="C:cytoplasm"/>
    <property type="evidence" value="ECO:0007669"/>
    <property type="project" value="UniProtKB-SubCell"/>
</dbReference>
<proteinExistence type="predicted"/>
<dbReference type="CDD" id="cd20379">
    <property type="entry name" value="Tudor_dTUD-like"/>
    <property type="match status" value="1"/>
</dbReference>
<dbReference type="Pfam" id="PF12872">
    <property type="entry name" value="OST-HTH"/>
    <property type="match status" value="1"/>
</dbReference>
<comment type="subcellular location">
    <subcellularLocation>
        <location evidence="1">Cytoplasm</location>
    </subcellularLocation>
</comment>
<evidence type="ECO:0000256" key="4">
    <source>
        <dbReference type="ARBA" id="ARBA00022871"/>
    </source>
</evidence>
<dbReference type="PROSITE" id="PS51644">
    <property type="entry name" value="HTH_OST"/>
    <property type="match status" value="1"/>
</dbReference>
<keyword evidence="4" id="KW-0221">Differentiation</keyword>
<dbReference type="InterPro" id="IPR002999">
    <property type="entry name" value="Tudor"/>
</dbReference>
<evidence type="ECO:0000256" key="5">
    <source>
        <dbReference type="SAM" id="MobiDB-lite"/>
    </source>
</evidence>
<dbReference type="AlphaFoldDB" id="A0AAW2ENI5"/>
<dbReference type="GO" id="GO:0030154">
    <property type="term" value="P:cell differentiation"/>
    <property type="evidence" value="ECO:0007669"/>
    <property type="project" value="UniProtKB-ARBA"/>
</dbReference>
<dbReference type="InterPro" id="IPR025605">
    <property type="entry name" value="OST-HTH/LOTUS_dom"/>
</dbReference>
<name>A0AAW2ENI5_9HYME</name>
<dbReference type="Gene3D" id="2.40.50.90">
    <property type="match status" value="3"/>
</dbReference>
<dbReference type="EMBL" id="JADYXP020000021">
    <property type="protein sequence ID" value="KAL0103402.1"/>
    <property type="molecule type" value="Genomic_DNA"/>
</dbReference>
<comment type="caution">
    <text evidence="8">The sequence shown here is derived from an EMBL/GenBank/DDBJ whole genome shotgun (WGS) entry which is preliminary data.</text>
</comment>
<dbReference type="SMART" id="SM00333">
    <property type="entry name" value="TUDOR"/>
    <property type="match status" value="3"/>
</dbReference>
<reference evidence="8 9" key="1">
    <citation type="submission" date="2023-03" db="EMBL/GenBank/DDBJ databases">
        <title>High recombination rates correlate with genetic variation in Cardiocondyla obscurior ants.</title>
        <authorList>
            <person name="Errbii M."/>
        </authorList>
    </citation>
    <scope>NUCLEOTIDE SEQUENCE [LARGE SCALE GENOMIC DNA]</scope>
    <source>
        <strain evidence="8">Alpha-2009</strain>
        <tissue evidence="8">Whole body</tissue>
    </source>
</reference>
<dbReference type="Gene3D" id="3.30.420.610">
    <property type="entry name" value="LOTUS domain-like"/>
    <property type="match status" value="2"/>
</dbReference>
<evidence type="ECO:0000256" key="3">
    <source>
        <dbReference type="ARBA" id="ARBA00022737"/>
    </source>
</evidence>
<dbReference type="PROSITE" id="PS50304">
    <property type="entry name" value="TUDOR"/>
    <property type="match status" value="1"/>
</dbReference>
<keyword evidence="2" id="KW-0963">Cytoplasm</keyword>
<dbReference type="GO" id="GO:0007283">
    <property type="term" value="P:spermatogenesis"/>
    <property type="evidence" value="ECO:0007669"/>
    <property type="project" value="UniProtKB-KW"/>
</dbReference>
<evidence type="ECO:0000259" key="6">
    <source>
        <dbReference type="PROSITE" id="PS50304"/>
    </source>
</evidence>
<dbReference type="CDD" id="cd09972">
    <property type="entry name" value="LOTUS_TDRD_OSKAR"/>
    <property type="match status" value="1"/>
</dbReference>
<keyword evidence="9" id="KW-1185">Reference proteome</keyword>
<accession>A0AAW2ENI5</accession>